<gene>
    <name evidence="1" type="ORF">GCM10009550_14140</name>
</gene>
<keyword evidence="2" id="KW-1185">Reference proteome</keyword>
<accession>A0ABN1QIB5</accession>
<proteinExistence type="predicted"/>
<dbReference type="RefSeq" id="WP_344238003.1">
    <property type="nucleotide sequence ID" value="NZ_BAAAHH010000004.1"/>
</dbReference>
<protein>
    <submittedName>
        <fullName evidence="1">Uncharacterized protein</fullName>
    </submittedName>
</protein>
<evidence type="ECO:0000313" key="1">
    <source>
        <dbReference type="EMBL" id="GAA0942737.1"/>
    </source>
</evidence>
<evidence type="ECO:0000313" key="2">
    <source>
        <dbReference type="Proteomes" id="UP001500665"/>
    </source>
</evidence>
<comment type="caution">
    <text evidence="1">The sequence shown here is derived from an EMBL/GenBank/DDBJ whole genome shotgun (WGS) entry which is preliminary data.</text>
</comment>
<sequence length="322" mass="35366">MSLPALHVNWTSPYRHGLERLGGLAGNGPYRLPAEEIVTSVHSALAWRRHHGGIGLATDSLGATYAKEQGLDALYDQVDTFLDELEDIDLDPLVYSTGAKIYAASRLSAPFAIVDTDLYLRRPLEIPAGAGFVFAHWEDLDPAVYPDVAEVPNRAGADLSRWTFDTPAANMAISVFLDDEHRAAYARAGLEYAVGNAGLHEGGVHVRAVFAEQRLAPAVARALGTDLRPVTERFWLGGREAWDGPDHSGLFHHTWHLKAQLRTFAELRPAYLRYLVEDLLWHFPEAEPLLLDTPDLAAHHDLVRLTAADLKAHGPTTLGAAR</sequence>
<dbReference type="EMBL" id="BAAAHH010000004">
    <property type="protein sequence ID" value="GAA0942737.1"/>
    <property type="molecule type" value="Genomic_DNA"/>
</dbReference>
<dbReference type="Proteomes" id="UP001500665">
    <property type="component" value="Unassembled WGS sequence"/>
</dbReference>
<organism evidence="1 2">
    <name type="scientific">Actinocorallia libanotica</name>
    <dbReference type="NCBI Taxonomy" id="46162"/>
    <lineage>
        <taxon>Bacteria</taxon>
        <taxon>Bacillati</taxon>
        <taxon>Actinomycetota</taxon>
        <taxon>Actinomycetes</taxon>
        <taxon>Streptosporangiales</taxon>
        <taxon>Thermomonosporaceae</taxon>
        <taxon>Actinocorallia</taxon>
    </lineage>
</organism>
<name>A0ABN1QIB5_9ACTN</name>
<reference evidence="1 2" key="1">
    <citation type="journal article" date="2019" name="Int. J. Syst. Evol. Microbiol.">
        <title>The Global Catalogue of Microorganisms (GCM) 10K type strain sequencing project: providing services to taxonomists for standard genome sequencing and annotation.</title>
        <authorList>
            <consortium name="The Broad Institute Genomics Platform"/>
            <consortium name="The Broad Institute Genome Sequencing Center for Infectious Disease"/>
            <person name="Wu L."/>
            <person name="Ma J."/>
        </authorList>
    </citation>
    <scope>NUCLEOTIDE SEQUENCE [LARGE SCALE GENOMIC DNA]</scope>
    <source>
        <strain evidence="1 2">JCM 10696</strain>
    </source>
</reference>